<keyword evidence="2" id="KW-1185">Reference proteome</keyword>
<organism evidence="1 2">
    <name type="scientific">Candidatus Chryseopegocella kryptomonas</name>
    <dbReference type="NCBI Taxonomy" id="1633643"/>
    <lineage>
        <taxon>Bacteria</taxon>
        <taxon>Pseudomonadati</taxon>
        <taxon>Candidatus Kryptoniota</taxon>
        <taxon>Candidatus Chryseopegocella</taxon>
    </lineage>
</organism>
<accession>A0A0N7MXN2</accession>
<evidence type="ECO:0000313" key="2">
    <source>
        <dbReference type="Proteomes" id="UP000199197"/>
    </source>
</evidence>
<proteinExistence type="predicted"/>
<protein>
    <submittedName>
        <fullName evidence="1">Uncharacterized protein</fullName>
    </submittedName>
</protein>
<reference evidence="2" key="1">
    <citation type="submission" date="2015-11" db="EMBL/GenBank/DDBJ databases">
        <authorList>
            <person name="Varghese N."/>
        </authorList>
    </citation>
    <scope>NUCLEOTIDE SEQUENCE [LARGE SCALE GENOMIC DNA]</scope>
    <source>
        <strain evidence="2">JGI-23</strain>
    </source>
</reference>
<dbReference type="Proteomes" id="UP000199197">
    <property type="component" value="Unassembled WGS sequence"/>
</dbReference>
<gene>
    <name evidence="1" type="ORF">JGI23_01146</name>
</gene>
<dbReference type="OrthoDB" id="9915550at2"/>
<name>A0A0N7MXN2_9BACT</name>
<dbReference type="AlphaFoldDB" id="A0A0N7MXN2"/>
<dbReference type="RefSeq" id="WP_092349826.1">
    <property type="nucleotide sequence ID" value="NZ_CZVW01000010.1"/>
</dbReference>
<dbReference type="EMBL" id="CZVW01000010">
    <property type="protein sequence ID" value="CUT01915.1"/>
    <property type="molecule type" value="Genomic_DNA"/>
</dbReference>
<sequence length="61" mass="6576">MNRIVLLGVIVAVLSLIIGLIGKIIGQHIIFANATWHNFAQTCLLFAIAYGIGKLAGEKEK</sequence>
<evidence type="ECO:0000313" key="1">
    <source>
        <dbReference type="EMBL" id="CUT01915.1"/>
    </source>
</evidence>